<feature type="compositionally biased region" description="Low complexity" evidence="1">
    <location>
        <begin position="9"/>
        <end position="24"/>
    </location>
</feature>
<evidence type="ECO:0000256" key="1">
    <source>
        <dbReference type="SAM" id="MobiDB-lite"/>
    </source>
</evidence>
<dbReference type="EMBL" id="JANUBF010000006">
    <property type="protein sequence ID" value="MCS4036168.1"/>
    <property type="molecule type" value="Genomic_DNA"/>
</dbReference>
<reference evidence="2" key="1">
    <citation type="submission" date="2022-08" db="EMBL/GenBank/DDBJ databases">
        <title>Genomic Encyclopedia of Type Strains, Phase V (KMG-V): Genome sequencing to study the core and pangenomes of soil and plant-associated prokaryotes.</title>
        <authorList>
            <person name="Whitman W."/>
        </authorList>
    </citation>
    <scope>NUCLEOTIDE SEQUENCE</scope>
    <source>
        <strain evidence="2">SP3012</strain>
    </source>
</reference>
<dbReference type="RefSeq" id="WP_180984778.1">
    <property type="nucleotide sequence ID" value="NZ_JANTZC010000002.1"/>
</dbReference>
<dbReference type="AlphaFoldDB" id="A0A9X2UL33"/>
<feature type="region of interest" description="Disordered" evidence="1">
    <location>
        <begin position="1"/>
        <end position="34"/>
    </location>
</feature>
<evidence type="ECO:0000313" key="3">
    <source>
        <dbReference type="Proteomes" id="UP001155040"/>
    </source>
</evidence>
<proteinExistence type="predicted"/>
<protein>
    <submittedName>
        <fullName evidence="2">Uncharacterized protein</fullName>
    </submittedName>
</protein>
<comment type="caution">
    <text evidence="2">The sequence shown here is derived from an EMBL/GenBank/DDBJ whole genome shotgun (WGS) entry which is preliminary data.</text>
</comment>
<evidence type="ECO:0000313" key="2">
    <source>
        <dbReference type="EMBL" id="MCS4036168.1"/>
    </source>
</evidence>
<dbReference type="Proteomes" id="UP001155040">
    <property type="component" value="Unassembled WGS sequence"/>
</dbReference>
<organism evidence="2 3">
    <name type="scientific">Salinibacter ruber</name>
    <dbReference type="NCBI Taxonomy" id="146919"/>
    <lineage>
        <taxon>Bacteria</taxon>
        <taxon>Pseudomonadati</taxon>
        <taxon>Rhodothermota</taxon>
        <taxon>Rhodothermia</taxon>
        <taxon>Rhodothermales</taxon>
        <taxon>Salinibacteraceae</taxon>
        <taxon>Salinibacter</taxon>
    </lineage>
</organism>
<accession>A0A9X2UL33</accession>
<gene>
    <name evidence="2" type="ORF">GGQ01_001223</name>
</gene>
<sequence>MSRRGEQEPAGPSGAAAGTSADGTGTRGRRTEKKLLAIGYRQVPGHFKPKLQDLH</sequence>
<name>A0A9X2UL33_9BACT</name>